<dbReference type="AlphaFoldDB" id="A0A934TPW7"/>
<evidence type="ECO:0000313" key="1">
    <source>
        <dbReference type="EMBL" id="MBK6005199.1"/>
    </source>
</evidence>
<protein>
    <submittedName>
        <fullName evidence="1">Uncharacterized protein</fullName>
    </submittedName>
</protein>
<gene>
    <name evidence="1" type="ORF">JJB11_03765</name>
</gene>
<accession>A0A934TPW7</accession>
<dbReference type="EMBL" id="JAEPWM010000001">
    <property type="protein sequence ID" value="MBK6005199.1"/>
    <property type="molecule type" value="Genomic_DNA"/>
</dbReference>
<dbReference type="Proteomes" id="UP000630528">
    <property type="component" value="Unassembled WGS sequence"/>
</dbReference>
<reference evidence="1" key="2">
    <citation type="submission" date="2021-01" db="EMBL/GenBank/DDBJ databases">
        <authorList>
            <person name="Kang M."/>
        </authorList>
    </citation>
    <scope>NUCLEOTIDE SEQUENCE</scope>
    <source>
        <strain evidence="1">KACC 17527</strain>
    </source>
</reference>
<keyword evidence="2" id="KW-1185">Reference proteome</keyword>
<reference evidence="1" key="1">
    <citation type="journal article" date="2012" name="J. Microbiol. Biotechnol.">
        <title>Ramlibacter ginsenosidimutans sp. nov., with ginsenoside-converting activity.</title>
        <authorList>
            <person name="Wang L."/>
            <person name="An D.S."/>
            <person name="Kim S.G."/>
            <person name="Jin F.X."/>
            <person name="Kim S.C."/>
            <person name="Lee S.T."/>
            <person name="Im W.T."/>
        </authorList>
    </citation>
    <scope>NUCLEOTIDE SEQUENCE</scope>
    <source>
        <strain evidence="1">KACC 17527</strain>
    </source>
</reference>
<comment type="caution">
    <text evidence="1">The sequence shown here is derived from an EMBL/GenBank/DDBJ whole genome shotgun (WGS) entry which is preliminary data.</text>
</comment>
<dbReference type="RefSeq" id="WP_201166550.1">
    <property type="nucleotide sequence ID" value="NZ_JAEPWM010000001.1"/>
</dbReference>
<sequence length="60" mass="6580">MTDIQSLWLRLRARAVRCYELLLYALLLSLTFAVVFAATEAAEDAVQCGSSPSSTGVMIR</sequence>
<name>A0A934TPW7_9BURK</name>
<evidence type="ECO:0000313" key="2">
    <source>
        <dbReference type="Proteomes" id="UP000630528"/>
    </source>
</evidence>
<organism evidence="1 2">
    <name type="scientific">Ramlibacter ginsenosidimutans</name>
    <dbReference type="NCBI Taxonomy" id="502333"/>
    <lineage>
        <taxon>Bacteria</taxon>
        <taxon>Pseudomonadati</taxon>
        <taxon>Pseudomonadota</taxon>
        <taxon>Betaproteobacteria</taxon>
        <taxon>Burkholderiales</taxon>
        <taxon>Comamonadaceae</taxon>
        <taxon>Ramlibacter</taxon>
    </lineage>
</organism>
<proteinExistence type="predicted"/>